<evidence type="ECO:0000313" key="1">
    <source>
        <dbReference type="EMBL" id="MBD2150459.1"/>
    </source>
</evidence>
<dbReference type="InterPro" id="IPR036412">
    <property type="entry name" value="HAD-like_sf"/>
</dbReference>
<reference evidence="1" key="2">
    <citation type="submission" date="2020-08" db="EMBL/GenBank/DDBJ databases">
        <authorList>
            <person name="Chen M."/>
            <person name="Teng W."/>
            <person name="Zhao L."/>
            <person name="Hu C."/>
            <person name="Zhou Y."/>
            <person name="Han B."/>
            <person name="Song L."/>
            <person name="Shu W."/>
        </authorList>
    </citation>
    <scope>NUCLEOTIDE SEQUENCE</scope>
    <source>
        <strain evidence="1">FACHB-1277</strain>
    </source>
</reference>
<name>A0A926USJ2_9CYAN</name>
<keyword evidence="2" id="KW-1185">Reference proteome</keyword>
<dbReference type="Gene3D" id="3.40.50.1000">
    <property type="entry name" value="HAD superfamily/HAD-like"/>
    <property type="match status" value="1"/>
</dbReference>
<organism evidence="1 2">
    <name type="scientific">Pseudanabaena cinerea FACHB-1277</name>
    <dbReference type="NCBI Taxonomy" id="2949581"/>
    <lineage>
        <taxon>Bacteria</taxon>
        <taxon>Bacillati</taxon>
        <taxon>Cyanobacteriota</taxon>
        <taxon>Cyanophyceae</taxon>
        <taxon>Pseudanabaenales</taxon>
        <taxon>Pseudanabaenaceae</taxon>
        <taxon>Pseudanabaena</taxon>
        <taxon>Pseudanabaena cinerea</taxon>
    </lineage>
</organism>
<protein>
    <recommendedName>
        <fullName evidence="3">HAD family hydrolase</fullName>
    </recommendedName>
</protein>
<comment type="caution">
    <text evidence="1">The sequence shown here is derived from an EMBL/GenBank/DDBJ whole genome shotgun (WGS) entry which is preliminary data.</text>
</comment>
<dbReference type="AlphaFoldDB" id="A0A926USJ2"/>
<evidence type="ECO:0008006" key="3">
    <source>
        <dbReference type="Google" id="ProtNLM"/>
    </source>
</evidence>
<accession>A0A926USJ2</accession>
<gene>
    <name evidence="1" type="ORF">H6F44_10055</name>
</gene>
<reference evidence="1" key="1">
    <citation type="journal article" date="2015" name="ISME J.">
        <title>Draft Genome Sequence of Streptomyces incarnatus NRRL8089, which Produces the Nucleoside Antibiotic Sinefungin.</title>
        <authorList>
            <person name="Oshima K."/>
            <person name="Hattori M."/>
            <person name="Shimizu H."/>
            <person name="Fukuda K."/>
            <person name="Nemoto M."/>
            <person name="Inagaki K."/>
            <person name="Tamura T."/>
        </authorList>
    </citation>
    <scope>NUCLEOTIDE SEQUENCE</scope>
    <source>
        <strain evidence="1">FACHB-1277</strain>
    </source>
</reference>
<evidence type="ECO:0000313" key="2">
    <source>
        <dbReference type="Proteomes" id="UP000631421"/>
    </source>
</evidence>
<dbReference type="RefSeq" id="WP_190350823.1">
    <property type="nucleotide sequence ID" value="NZ_JACJPY010000026.1"/>
</dbReference>
<dbReference type="SUPFAM" id="SSF56784">
    <property type="entry name" value="HAD-like"/>
    <property type="match status" value="1"/>
</dbReference>
<proteinExistence type="predicted"/>
<dbReference type="InterPro" id="IPR023214">
    <property type="entry name" value="HAD_sf"/>
</dbReference>
<dbReference type="Gene3D" id="1.10.150.400">
    <property type="match status" value="1"/>
</dbReference>
<dbReference type="Proteomes" id="UP000631421">
    <property type="component" value="Unassembled WGS sequence"/>
</dbReference>
<sequence>MTLTIYSFDVFDTLLTRWISNPMQIFRIYAENAVQQGLLDISPNPLYQARVNADRRARLFTNQIEATFSQIYRELANELELSDDLANKLQQLELTIETKYLVPIHQADEMLLQARRSHPHVVFISDMYLPSEFIIARLKQHNFWQEGDRLYVSSEIGKSKGKGDLFTHVLQDLRIKPAQLIHTGNSQRSDVDRPRSLGIKAVHFNDANPNRYEAILQKYDRETQGVSSLWAGISRYARLHITAQNSKQRVLRDIATSVAAPILTTYVIWILQRAKAQKLARLYFLARDGEILLQIAKELAPQIYPEVELRYLYVSRQALRMPGLTVINKAFWEWMFDDTNFFSIDSLLKRMCLNQQDAQPIFEAIGYPLATWQQNLEASERQALRRKLESHQQLQELVLNVAEQKRKILQAYLQQEKLLDGAAFGLIDVGWRGSLQISLENIFALLGTRMPVGFYFAIDKPTGGLKHLGQVQAFFFDLNQSLGMRKEIDYRYVSAMEVFCAGCEGTTLEYMLQADGSVLPKLKHQQNQPALDWGLEFFQKSVLIFVQTLVRRSPDQSALMRSPKLLRESLDQLFLSFNDDITPDEAAAFKDCPFFDDPNELYHFYWAMPLQLKDVYKYAIAQRDGLNVHRNAWYEASLQVSSPLVKVVVPLAIAQRKLLKRLKKILIKTNKSMIS</sequence>
<dbReference type="EMBL" id="JACJPY010000026">
    <property type="protein sequence ID" value="MBD2150459.1"/>
    <property type="molecule type" value="Genomic_DNA"/>
</dbReference>